<dbReference type="Gene3D" id="1.20.1720.10">
    <property type="entry name" value="Multidrug resistance protein D"/>
    <property type="match status" value="1"/>
</dbReference>
<dbReference type="eggNOG" id="COG2814">
    <property type="taxonomic scope" value="Bacteria"/>
</dbReference>
<feature type="transmembrane region" description="Helical" evidence="7">
    <location>
        <begin position="229"/>
        <end position="247"/>
    </location>
</feature>
<feature type="transmembrane region" description="Helical" evidence="7">
    <location>
        <begin position="333"/>
        <end position="352"/>
    </location>
</feature>
<dbReference type="AlphaFoldDB" id="A0A0R2G5L5"/>
<feature type="transmembrane region" description="Helical" evidence="7">
    <location>
        <begin position="207"/>
        <end position="223"/>
    </location>
</feature>
<gene>
    <name evidence="9" type="ORF">IV68_GL000263</name>
</gene>
<sequence>MEQEMSEQQRKWVLVAIFMATFMSSVEITVVTTALPTIIGDLNGIAMQSWVFTAYLLATAITTPIYGKLADQLGRKPVFIAGLVFFTGGSLLCGLAPNMITLIMARTVQGLGAGAIMPITNTLIADMFSNQQRAKMLAFNNTAWGISALVGPMLGGFLVDQFNWHWIFFINVPLGLVVLILILSFYRETKPANQAGTFVFDLKGSSLLALFLISLLLAFQALGAQRVNWVAESLLLLVCILSAWSFLQVERQVANPIIDLTIFKNQTFSIQILTALLLSGVQFGFQVYFPAWLQAIYHLPAALAGLVVTPGPIMWLVSSFLVGGLLRRFAPKYISMVAIIILMVAYLPLALVEQLPIWYFYLVAGISGAGVGLVITANTVVSQQIVGNQRIGMASSMLTLGRTLGQTILTGSYGLIFNLSVGLQVKHYPQIHLAMLNQFVDGAGHFTSQVQTLLSQMVLQAYHHIYALVIVVLVLAWLVNLRDPQHEIVQ</sequence>
<dbReference type="PANTHER" id="PTHR23501">
    <property type="entry name" value="MAJOR FACILITATOR SUPERFAMILY"/>
    <property type="match status" value="1"/>
</dbReference>
<dbReference type="PANTHER" id="PTHR23501:SF191">
    <property type="entry name" value="VACUOLAR BASIC AMINO ACID TRANSPORTER 4"/>
    <property type="match status" value="1"/>
</dbReference>
<dbReference type="InterPro" id="IPR020846">
    <property type="entry name" value="MFS_dom"/>
</dbReference>
<feature type="transmembrane region" description="Helical" evidence="7">
    <location>
        <begin position="164"/>
        <end position="186"/>
    </location>
</feature>
<feature type="transmembrane region" description="Helical" evidence="7">
    <location>
        <begin position="403"/>
        <end position="425"/>
    </location>
</feature>
<dbReference type="InParanoid" id="A0A0R2G5L5"/>
<feature type="transmembrane region" description="Helical" evidence="7">
    <location>
        <begin position="137"/>
        <end position="158"/>
    </location>
</feature>
<feature type="transmembrane region" description="Helical" evidence="7">
    <location>
        <begin position="358"/>
        <end position="382"/>
    </location>
</feature>
<feature type="transmembrane region" description="Helical" evidence="7">
    <location>
        <begin position="268"/>
        <end position="289"/>
    </location>
</feature>
<evidence type="ECO:0000256" key="1">
    <source>
        <dbReference type="ARBA" id="ARBA00004651"/>
    </source>
</evidence>
<dbReference type="FunFam" id="1.20.1720.10:FF:000004">
    <property type="entry name" value="EmrB/QacA family drug resistance transporter"/>
    <property type="match status" value="1"/>
</dbReference>
<keyword evidence="10" id="KW-1185">Reference proteome</keyword>
<feature type="transmembrane region" description="Helical" evidence="7">
    <location>
        <begin position="78"/>
        <end position="97"/>
    </location>
</feature>
<dbReference type="SUPFAM" id="SSF103473">
    <property type="entry name" value="MFS general substrate transporter"/>
    <property type="match status" value="1"/>
</dbReference>
<reference evidence="9 10" key="1">
    <citation type="journal article" date="2015" name="Genome Announc.">
        <title>Expanding the biotechnology potential of lactobacilli through comparative genomics of 213 strains and associated genera.</title>
        <authorList>
            <person name="Sun Z."/>
            <person name="Harris H.M."/>
            <person name="McCann A."/>
            <person name="Guo C."/>
            <person name="Argimon S."/>
            <person name="Zhang W."/>
            <person name="Yang X."/>
            <person name="Jeffery I.B."/>
            <person name="Cooney J.C."/>
            <person name="Kagawa T.F."/>
            <person name="Liu W."/>
            <person name="Song Y."/>
            <person name="Salvetti E."/>
            <person name="Wrobel A."/>
            <person name="Rasinkangas P."/>
            <person name="Parkhill J."/>
            <person name="Rea M.C."/>
            <person name="O'Sullivan O."/>
            <person name="Ritari J."/>
            <person name="Douillard F.P."/>
            <person name="Paul Ross R."/>
            <person name="Yang R."/>
            <person name="Briner A.E."/>
            <person name="Felis G.E."/>
            <person name="de Vos W.M."/>
            <person name="Barrangou R."/>
            <person name="Klaenhammer T.R."/>
            <person name="Caufield P.W."/>
            <person name="Cui Y."/>
            <person name="Zhang H."/>
            <person name="O'Toole P.W."/>
        </authorList>
    </citation>
    <scope>NUCLEOTIDE SEQUENCE [LARGE SCALE GENOMIC DNA]</scope>
    <source>
        <strain evidence="9 10">DSM 20190</strain>
    </source>
</reference>
<evidence type="ECO:0000313" key="9">
    <source>
        <dbReference type="EMBL" id="KRN33461.1"/>
    </source>
</evidence>
<dbReference type="FunCoup" id="A0A0R2G5L5">
    <property type="interactions" value="232"/>
</dbReference>
<keyword evidence="5 7" id="KW-1133">Transmembrane helix</keyword>
<dbReference type="Pfam" id="PF07690">
    <property type="entry name" value="MFS_1"/>
    <property type="match status" value="1"/>
</dbReference>
<feature type="transmembrane region" description="Helical" evidence="7">
    <location>
        <begin position="461"/>
        <end position="481"/>
    </location>
</feature>
<evidence type="ECO:0000256" key="4">
    <source>
        <dbReference type="ARBA" id="ARBA00022692"/>
    </source>
</evidence>
<feature type="transmembrane region" description="Helical" evidence="7">
    <location>
        <begin position="301"/>
        <end position="326"/>
    </location>
</feature>
<feature type="domain" description="Major facilitator superfamily (MFS) profile" evidence="8">
    <location>
        <begin position="13"/>
        <end position="484"/>
    </location>
</feature>
<evidence type="ECO:0000256" key="7">
    <source>
        <dbReference type="SAM" id="Phobius"/>
    </source>
</evidence>
<comment type="caution">
    <text evidence="9">The sequence shown here is derived from an EMBL/GenBank/DDBJ whole genome shotgun (WGS) entry which is preliminary data.</text>
</comment>
<feature type="transmembrane region" description="Helical" evidence="7">
    <location>
        <begin position="103"/>
        <end position="125"/>
    </location>
</feature>
<keyword evidence="4 7" id="KW-0812">Transmembrane</keyword>
<evidence type="ECO:0000256" key="3">
    <source>
        <dbReference type="ARBA" id="ARBA00022475"/>
    </source>
</evidence>
<dbReference type="InterPro" id="IPR036259">
    <property type="entry name" value="MFS_trans_sf"/>
</dbReference>
<dbReference type="PATRIC" id="fig|1123500.6.peg.262"/>
<keyword evidence="6 7" id="KW-0472">Membrane</keyword>
<evidence type="ECO:0000256" key="6">
    <source>
        <dbReference type="ARBA" id="ARBA00023136"/>
    </source>
</evidence>
<protein>
    <submittedName>
        <fullName evidence="9">Multidrug transporter</fullName>
    </submittedName>
</protein>
<name>A0A0R2G5L5_9LACO</name>
<organism evidence="9 10">
    <name type="scientific">Weissella halotolerans DSM 20190</name>
    <dbReference type="NCBI Taxonomy" id="1123500"/>
    <lineage>
        <taxon>Bacteria</taxon>
        <taxon>Bacillati</taxon>
        <taxon>Bacillota</taxon>
        <taxon>Bacilli</taxon>
        <taxon>Lactobacillales</taxon>
        <taxon>Lactobacillaceae</taxon>
        <taxon>Weissella</taxon>
    </lineage>
</organism>
<evidence type="ECO:0000313" key="10">
    <source>
        <dbReference type="Proteomes" id="UP000051296"/>
    </source>
</evidence>
<dbReference type="GO" id="GO:0022857">
    <property type="term" value="F:transmembrane transporter activity"/>
    <property type="evidence" value="ECO:0007669"/>
    <property type="project" value="InterPro"/>
</dbReference>
<keyword evidence="2" id="KW-0813">Transport</keyword>
<feature type="transmembrane region" description="Helical" evidence="7">
    <location>
        <begin position="12"/>
        <end position="39"/>
    </location>
</feature>
<evidence type="ECO:0000256" key="5">
    <source>
        <dbReference type="ARBA" id="ARBA00022989"/>
    </source>
</evidence>
<evidence type="ECO:0000256" key="2">
    <source>
        <dbReference type="ARBA" id="ARBA00022448"/>
    </source>
</evidence>
<dbReference type="Proteomes" id="UP000051296">
    <property type="component" value="Unassembled WGS sequence"/>
</dbReference>
<comment type="subcellular location">
    <subcellularLocation>
        <location evidence="1">Cell membrane</location>
        <topology evidence="1">Multi-pass membrane protein</topology>
    </subcellularLocation>
</comment>
<dbReference type="GO" id="GO:0005886">
    <property type="term" value="C:plasma membrane"/>
    <property type="evidence" value="ECO:0007669"/>
    <property type="project" value="UniProtKB-SubCell"/>
</dbReference>
<keyword evidence="3" id="KW-1003">Cell membrane</keyword>
<dbReference type="STRING" id="1123500.GCA_000420365_00240"/>
<dbReference type="Gene3D" id="1.20.1250.20">
    <property type="entry name" value="MFS general substrate transporter like domains"/>
    <property type="match status" value="1"/>
</dbReference>
<feature type="transmembrane region" description="Helical" evidence="7">
    <location>
        <begin position="45"/>
        <end position="66"/>
    </location>
</feature>
<dbReference type="InterPro" id="IPR011701">
    <property type="entry name" value="MFS"/>
</dbReference>
<accession>A0A0R2G5L5</accession>
<dbReference type="EMBL" id="JQAX01000001">
    <property type="protein sequence ID" value="KRN33461.1"/>
    <property type="molecule type" value="Genomic_DNA"/>
</dbReference>
<proteinExistence type="predicted"/>
<evidence type="ECO:0000259" key="8">
    <source>
        <dbReference type="PROSITE" id="PS50850"/>
    </source>
</evidence>
<dbReference type="PROSITE" id="PS50850">
    <property type="entry name" value="MFS"/>
    <property type="match status" value="1"/>
</dbReference>